<keyword evidence="1" id="KW-0472">Membrane</keyword>
<dbReference type="RefSeq" id="WP_087158595.1">
    <property type="nucleotide sequence ID" value="NZ_NFKM01000009.1"/>
</dbReference>
<keyword evidence="1" id="KW-1133">Transmembrane helix</keyword>
<keyword evidence="1" id="KW-0812">Transmembrane</keyword>
<accession>A0A1Y4LVB5</accession>
<sequence>MKKWPMLKFEIFTSIKPICIFYTILYSIVCITFILSYLANGNLDHSYTNAVELSSMIFLGIFGALGFIEDFKMLIQNGYPRKYIFIANILLFAVTACIMSLIDTLIGAFLHSISSDYFTMFSGLYGTNYSLLISWIWLYLVYFTICTISYMFAIFSNILGKRVWMFVAISIGLLVILVFPILVRFFIPTKILRNIITFAQSSLGFTSTGINLWNPICLFIIISVIVGITSFLIIRKTELK</sequence>
<feature type="transmembrane region" description="Helical" evidence="1">
    <location>
        <begin position="20"/>
        <end position="39"/>
    </location>
</feature>
<dbReference type="AlphaFoldDB" id="A0A1Y4LVB5"/>
<comment type="caution">
    <text evidence="2">The sequence shown here is derived from an EMBL/GenBank/DDBJ whole genome shotgun (WGS) entry which is preliminary data.</text>
</comment>
<dbReference type="Proteomes" id="UP000195447">
    <property type="component" value="Unassembled WGS sequence"/>
</dbReference>
<dbReference type="EMBL" id="NFKM01000009">
    <property type="protein sequence ID" value="OUP60575.1"/>
    <property type="molecule type" value="Genomic_DNA"/>
</dbReference>
<organism evidence="2 3">
    <name type="scientific">Faecalitalea cylindroides</name>
    <dbReference type="NCBI Taxonomy" id="39483"/>
    <lineage>
        <taxon>Bacteria</taxon>
        <taxon>Bacillati</taxon>
        <taxon>Bacillota</taxon>
        <taxon>Erysipelotrichia</taxon>
        <taxon>Erysipelotrichales</taxon>
        <taxon>Erysipelotrichaceae</taxon>
        <taxon>Faecalitalea</taxon>
    </lineage>
</organism>
<feature type="transmembrane region" description="Helical" evidence="1">
    <location>
        <begin position="212"/>
        <end position="234"/>
    </location>
</feature>
<keyword evidence="3" id="KW-1185">Reference proteome</keyword>
<name>A0A1Y4LVB5_9FIRM</name>
<feature type="transmembrane region" description="Helical" evidence="1">
    <location>
        <begin position="51"/>
        <end position="71"/>
    </location>
</feature>
<proteinExistence type="predicted"/>
<gene>
    <name evidence="2" type="ORF">B5F14_05550</name>
</gene>
<feature type="transmembrane region" description="Helical" evidence="1">
    <location>
        <begin position="129"/>
        <end position="152"/>
    </location>
</feature>
<feature type="transmembrane region" description="Helical" evidence="1">
    <location>
        <begin position="164"/>
        <end position="187"/>
    </location>
</feature>
<evidence type="ECO:0000256" key="1">
    <source>
        <dbReference type="SAM" id="Phobius"/>
    </source>
</evidence>
<feature type="transmembrane region" description="Helical" evidence="1">
    <location>
        <begin position="83"/>
        <end position="109"/>
    </location>
</feature>
<reference evidence="3" key="1">
    <citation type="submission" date="2017-04" db="EMBL/GenBank/DDBJ databases">
        <title>Function of individual gut microbiota members based on whole genome sequencing of pure cultures obtained from chicken caecum.</title>
        <authorList>
            <person name="Medvecky M."/>
            <person name="Cejkova D."/>
            <person name="Polansky O."/>
            <person name="Karasova D."/>
            <person name="Kubasova T."/>
            <person name="Cizek A."/>
            <person name="Rychlik I."/>
        </authorList>
    </citation>
    <scope>NUCLEOTIDE SEQUENCE [LARGE SCALE GENOMIC DNA]</scope>
    <source>
        <strain evidence="3">An178</strain>
    </source>
</reference>
<evidence type="ECO:0000313" key="2">
    <source>
        <dbReference type="EMBL" id="OUP60575.1"/>
    </source>
</evidence>
<protein>
    <submittedName>
        <fullName evidence="2">Uncharacterized protein</fullName>
    </submittedName>
</protein>
<evidence type="ECO:0000313" key="3">
    <source>
        <dbReference type="Proteomes" id="UP000195447"/>
    </source>
</evidence>